<reference evidence="2" key="1">
    <citation type="journal article" date="2014" name="Int. J. Syst. Evol. Microbiol.">
        <title>Complete genome sequence of Corynebacterium casei LMG S-19264T (=DSM 44701T), isolated from a smear-ripened cheese.</title>
        <authorList>
            <consortium name="US DOE Joint Genome Institute (JGI-PGF)"/>
            <person name="Walter F."/>
            <person name="Albersmeier A."/>
            <person name="Kalinowski J."/>
            <person name="Ruckert C."/>
        </authorList>
    </citation>
    <scope>NUCLEOTIDE SEQUENCE</scope>
    <source>
        <strain evidence="2">KCTC 22169</strain>
    </source>
</reference>
<dbReference type="RefSeq" id="WP_189612790.1">
    <property type="nucleotide sequence ID" value="NZ_BMXR01000014.1"/>
</dbReference>
<protein>
    <submittedName>
        <fullName evidence="2">Uncharacterized protein</fullName>
    </submittedName>
</protein>
<evidence type="ECO:0000313" key="2">
    <source>
        <dbReference type="EMBL" id="GGX71444.1"/>
    </source>
</evidence>
<dbReference type="EMBL" id="BMXR01000014">
    <property type="protein sequence ID" value="GGX71444.1"/>
    <property type="molecule type" value="Genomic_DNA"/>
</dbReference>
<keyword evidence="1" id="KW-1133">Transmembrane helix</keyword>
<comment type="caution">
    <text evidence="2">The sequence shown here is derived from an EMBL/GenBank/DDBJ whole genome shotgun (WGS) entry which is preliminary data.</text>
</comment>
<keyword evidence="3" id="KW-1185">Reference proteome</keyword>
<keyword evidence="1" id="KW-0812">Transmembrane</keyword>
<accession>A0A918KS96</accession>
<dbReference type="AlphaFoldDB" id="A0A918KS96"/>
<reference evidence="2" key="2">
    <citation type="submission" date="2020-09" db="EMBL/GenBank/DDBJ databases">
        <authorList>
            <person name="Sun Q."/>
            <person name="Kim S."/>
        </authorList>
    </citation>
    <scope>NUCLEOTIDE SEQUENCE</scope>
    <source>
        <strain evidence="2">KCTC 22169</strain>
    </source>
</reference>
<keyword evidence="1" id="KW-0472">Membrane</keyword>
<gene>
    <name evidence="2" type="ORF">GCM10007392_43710</name>
</gene>
<proteinExistence type="predicted"/>
<dbReference type="Proteomes" id="UP000626148">
    <property type="component" value="Unassembled WGS sequence"/>
</dbReference>
<name>A0A918KS96_9GAMM</name>
<evidence type="ECO:0000313" key="3">
    <source>
        <dbReference type="Proteomes" id="UP000626148"/>
    </source>
</evidence>
<feature type="transmembrane region" description="Helical" evidence="1">
    <location>
        <begin position="6"/>
        <end position="28"/>
    </location>
</feature>
<organism evidence="2 3">
    <name type="scientific">Saccharospirillum salsuginis</name>
    <dbReference type="NCBI Taxonomy" id="418750"/>
    <lineage>
        <taxon>Bacteria</taxon>
        <taxon>Pseudomonadati</taxon>
        <taxon>Pseudomonadota</taxon>
        <taxon>Gammaproteobacteria</taxon>
        <taxon>Oceanospirillales</taxon>
        <taxon>Saccharospirillaceae</taxon>
        <taxon>Saccharospirillum</taxon>
    </lineage>
</organism>
<sequence>MSAAEFFRWFTPIAVGLISAYVASLLALRKFKREKVWDERRTAYKELIETVEEIIYWAEQVRASHCCEPTIGHEGDVNASLRTLAKYSATGALIFSDKFHEVVMNANIRIHKLMFQIDDESMPDLHSEREMADWRLIQATEIRKILEECLPELIRVAKSEQI</sequence>
<evidence type="ECO:0000256" key="1">
    <source>
        <dbReference type="SAM" id="Phobius"/>
    </source>
</evidence>